<keyword evidence="4 10" id="KW-0808">Transferase</keyword>
<dbReference type="PANTHER" id="PTHR30040">
    <property type="entry name" value="THIAMINE BIOSYNTHESIS LIPOPROTEIN APBE"/>
    <property type="match status" value="1"/>
</dbReference>
<feature type="signal peptide" evidence="12">
    <location>
        <begin position="1"/>
        <end position="17"/>
    </location>
</feature>
<comment type="caution">
    <text evidence="13">The sequence shown here is derived from an EMBL/GenBank/DDBJ whole genome shotgun (WGS) entry which is preliminary data.</text>
</comment>
<keyword evidence="12" id="KW-1003">Cell membrane</keyword>
<evidence type="ECO:0000256" key="11">
    <source>
        <dbReference type="PIRSR" id="PIRSR006268-2"/>
    </source>
</evidence>
<sequence length="346" mass="38391">MKYFSIFLLSVFMLVSCAEKTPEATVLQGDAFGTTYTIQYFSERGFDAERGLDSILAMVNNSVNTYMPQSDISKINQGDTTVVVDEIFKEVYKISERVYTNSEGYFDPTVGTLRNAYGFGDMAPVTEIDSTVLDSLRRYVGFKKVALLENGKIEKRYPEIYFDFNAVAKGYGIDKIGQFLEAQGVSSYIIELGGELLAKGKNLKKDQYWIAGIEAVDSQLENRSYLATVYLNNTGMASSGNYRKFRINPRTGQKYVHTINPLTGFAEESNVTSATVLAPTCALADAYATAFMAMGLERSKKLLEEIEGVEAFLTYSSEELEGEEQGQFITDGFKKQLVSNLAANGE</sequence>
<organism evidence="13 14">
    <name type="scientific">Marinirhabdus gelatinilytica</name>
    <dbReference type="NCBI Taxonomy" id="1703343"/>
    <lineage>
        <taxon>Bacteria</taxon>
        <taxon>Pseudomonadati</taxon>
        <taxon>Bacteroidota</taxon>
        <taxon>Flavobacteriia</taxon>
        <taxon>Flavobacteriales</taxon>
        <taxon>Flavobacteriaceae</taxon>
    </lineage>
</organism>
<dbReference type="Pfam" id="PF02424">
    <property type="entry name" value="ApbE"/>
    <property type="match status" value="1"/>
</dbReference>
<dbReference type="PROSITE" id="PS51257">
    <property type="entry name" value="PROKAR_LIPOPROTEIN"/>
    <property type="match status" value="1"/>
</dbReference>
<keyword evidence="12" id="KW-0472">Membrane</keyword>
<dbReference type="Proteomes" id="UP000255317">
    <property type="component" value="Unassembled WGS sequence"/>
</dbReference>
<keyword evidence="6 10" id="KW-0274">FAD</keyword>
<comment type="cofactor">
    <cofactor evidence="11">
        <name>Mg(2+)</name>
        <dbReference type="ChEBI" id="CHEBI:18420"/>
    </cofactor>
    <cofactor evidence="11">
        <name>Mn(2+)</name>
        <dbReference type="ChEBI" id="CHEBI:29035"/>
    </cofactor>
    <text evidence="11">Magnesium. Can also use manganese.</text>
</comment>
<evidence type="ECO:0000256" key="4">
    <source>
        <dbReference type="ARBA" id="ARBA00022679"/>
    </source>
</evidence>
<dbReference type="OrthoDB" id="9778595at2"/>
<proteinExistence type="inferred from homology"/>
<keyword evidence="12" id="KW-0732">Signal</keyword>
<dbReference type="PANTHER" id="PTHR30040:SF2">
    <property type="entry name" value="FAD:PROTEIN FMN TRANSFERASE"/>
    <property type="match status" value="1"/>
</dbReference>
<evidence type="ECO:0000256" key="7">
    <source>
        <dbReference type="ARBA" id="ARBA00022842"/>
    </source>
</evidence>
<dbReference type="GO" id="GO:0046872">
    <property type="term" value="F:metal ion binding"/>
    <property type="evidence" value="ECO:0007669"/>
    <property type="project" value="UniProtKB-UniRule"/>
</dbReference>
<comment type="function">
    <text evidence="12">Flavin transferase that catalyzes the transfer of the FMN moiety of FAD and its covalent binding to the hydroxyl group of a threonine residue in a target flavoprotein.</text>
</comment>
<feature type="binding site" evidence="11">
    <location>
        <position position="289"/>
    </location>
    <ligand>
        <name>Mg(2+)</name>
        <dbReference type="ChEBI" id="CHEBI:18420"/>
    </ligand>
</feature>
<dbReference type="SUPFAM" id="SSF143631">
    <property type="entry name" value="ApbE-like"/>
    <property type="match status" value="1"/>
</dbReference>
<protein>
    <recommendedName>
        <fullName evidence="2 10">FAD:protein FMN transferase</fullName>
        <ecNumber evidence="1 10">2.7.1.180</ecNumber>
    </recommendedName>
    <alternativeName>
        <fullName evidence="8 10">Flavin transferase</fullName>
    </alternativeName>
</protein>
<dbReference type="PIRSF" id="PIRSF006268">
    <property type="entry name" value="ApbE"/>
    <property type="match status" value="1"/>
</dbReference>
<keyword evidence="5 10" id="KW-0479">Metal-binding</keyword>
<name>A0A370Q8D4_9FLAO</name>
<dbReference type="GO" id="GO:0016740">
    <property type="term" value="F:transferase activity"/>
    <property type="evidence" value="ECO:0007669"/>
    <property type="project" value="UniProtKB-UniRule"/>
</dbReference>
<evidence type="ECO:0000256" key="12">
    <source>
        <dbReference type="RuleBase" id="RU363002"/>
    </source>
</evidence>
<comment type="similarity">
    <text evidence="10 12">Belongs to the ApbE family.</text>
</comment>
<dbReference type="EC" id="2.7.1.180" evidence="1 10"/>
<evidence type="ECO:0000256" key="10">
    <source>
        <dbReference type="PIRNR" id="PIRNR006268"/>
    </source>
</evidence>
<comment type="catalytic activity">
    <reaction evidence="9 10 12">
        <text>L-threonyl-[protein] + FAD = FMN-L-threonyl-[protein] + AMP + H(+)</text>
        <dbReference type="Rhea" id="RHEA:36847"/>
        <dbReference type="Rhea" id="RHEA-COMP:11060"/>
        <dbReference type="Rhea" id="RHEA-COMP:11061"/>
        <dbReference type="ChEBI" id="CHEBI:15378"/>
        <dbReference type="ChEBI" id="CHEBI:30013"/>
        <dbReference type="ChEBI" id="CHEBI:57692"/>
        <dbReference type="ChEBI" id="CHEBI:74257"/>
        <dbReference type="ChEBI" id="CHEBI:456215"/>
        <dbReference type="EC" id="2.7.1.180"/>
    </reaction>
</comment>
<keyword evidence="12" id="KW-0997">Cell inner membrane</keyword>
<keyword evidence="7 10" id="KW-0460">Magnesium</keyword>
<evidence type="ECO:0000256" key="9">
    <source>
        <dbReference type="ARBA" id="ARBA00048540"/>
    </source>
</evidence>
<dbReference type="InterPro" id="IPR003374">
    <property type="entry name" value="ApbE-like_sf"/>
</dbReference>
<keyword evidence="14" id="KW-1185">Reference proteome</keyword>
<reference evidence="13 14" key="1">
    <citation type="submission" date="2018-07" db="EMBL/GenBank/DDBJ databases">
        <title>Genomic Encyclopedia of Type Strains, Phase IV (KMG-IV): sequencing the most valuable type-strain genomes for metagenomic binning, comparative biology and taxonomic classification.</title>
        <authorList>
            <person name="Goeker M."/>
        </authorList>
    </citation>
    <scope>NUCLEOTIDE SEQUENCE [LARGE SCALE GENOMIC DNA]</scope>
    <source>
        <strain evidence="13 14">DSM 101478</strain>
    </source>
</reference>
<dbReference type="EMBL" id="QRAO01000004">
    <property type="protein sequence ID" value="RDK84632.1"/>
    <property type="molecule type" value="Genomic_DNA"/>
</dbReference>
<dbReference type="InterPro" id="IPR024932">
    <property type="entry name" value="ApbE"/>
</dbReference>
<evidence type="ECO:0000256" key="6">
    <source>
        <dbReference type="ARBA" id="ARBA00022827"/>
    </source>
</evidence>
<feature type="chain" id="PRO_5016478065" description="FAD:protein FMN transferase" evidence="12">
    <location>
        <begin position="18"/>
        <end position="346"/>
    </location>
</feature>
<dbReference type="GO" id="GO:0005886">
    <property type="term" value="C:plasma membrane"/>
    <property type="evidence" value="ECO:0007669"/>
    <property type="project" value="UniProtKB-SubCell"/>
</dbReference>
<evidence type="ECO:0000256" key="2">
    <source>
        <dbReference type="ARBA" id="ARBA00016337"/>
    </source>
</evidence>
<evidence type="ECO:0000256" key="3">
    <source>
        <dbReference type="ARBA" id="ARBA00022630"/>
    </source>
</evidence>
<feature type="binding site" evidence="11">
    <location>
        <position position="166"/>
    </location>
    <ligand>
        <name>Mg(2+)</name>
        <dbReference type="ChEBI" id="CHEBI:18420"/>
    </ligand>
</feature>
<keyword evidence="12 13" id="KW-0449">Lipoprotein</keyword>
<accession>A0A370Q8D4</accession>
<dbReference type="RefSeq" id="WP_115124058.1">
    <property type="nucleotide sequence ID" value="NZ_QRAO01000004.1"/>
</dbReference>
<evidence type="ECO:0000256" key="1">
    <source>
        <dbReference type="ARBA" id="ARBA00011955"/>
    </source>
</evidence>
<evidence type="ECO:0000313" key="13">
    <source>
        <dbReference type="EMBL" id="RDK84632.1"/>
    </source>
</evidence>
<gene>
    <name evidence="13" type="ORF">C8D94_1044</name>
</gene>
<evidence type="ECO:0000313" key="14">
    <source>
        <dbReference type="Proteomes" id="UP000255317"/>
    </source>
</evidence>
<dbReference type="AlphaFoldDB" id="A0A370Q8D4"/>
<evidence type="ECO:0000256" key="5">
    <source>
        <dbReference type="ARBA" id="ARBA00022723"/>
    </source>
</evidence>
<comment type="subcellular location">
    <subcellularLocation>
        <location evidence="12">Cell inner membrane</location>
        <topology evidence="12">Lipid-anchor</topology>
        <orientation evidence="12">Periplasmic side</orientation>
    </subcellularLocation>
</comment>
<evidence type="ECO:0000256" key="8">
    <source>
        <dbReference type="ARBA" id="ARBA00031306"/>
    </source>
</evidence>
<dbReference type="Gene3D" id="3.10.520.10">
    <property type="entry name" value="ApbE-like domains"/>
    <property type="match status" value="1"/>
</dbReference>
<keyword evidence="3 10" id="KW-0285">Flavoprotein</keyword>
<feature type="binding site" evidence="11">
    <location>
        <position position="285"/>
    </location>
    <ligand>
        <name>Mg(2+)</name>
        <dbReference type="ChEBI" id="CHEBI:18420"/>
    </ligand>
</feature>